<dbReference type="PANTHER" id="PTHR46663:SF2">
    <property type="entry name" value="GGDEF DOMAIN-CONTAINING PROTEIN"/>
    <property type="match status" value="1"/>
</dbReference>
<dbReference type="Pfam" id="PF00990">
    <property type="entry name" value="GGDEF"/>
    <property type="match status" value="1"/>
</dbReference>
<dbReference type="PROSITE" id="PS50887">
    <property type="entry name" value="GGDEF"/>
    <property type="match status" value="1"/>
</dbReference>
<dbReference type="NCBIfam" id="TIGR00254">
    <property type="entry name" value="GGDEF"/>
    <property type="match status" value="1"/>
</dbReference>
<proteinExistence type="predicted"/>
<evidence type="ECO:0000256" key="1">
    <source>
        <dbReference type="SAM" id="Phobius"/>
    </source>
</evidence>
<reference evidence="4" key="1">
    <citation type="submission" date="2018-09" db="EMBL/GenBank/DDBJ databases">
        <authorList>
            <person name="Zhu H."/>
        </authorList>
    </citation>
    <scope>NUCLEOTIDE SEQUENCE [LARGE SCALE GENOMIC DNA]</scope>
    <source>
        <strain evidence="4">K1R23-30</strain>
    </source>
</reference>
<keyword evidence="1" id="KW-0472">Membrane</keyword>
<keyword evidence="1" id="KW-1133">Transmembrane helix</keyword>
<protein>
    <submittedName>
        <fullName evidence="3">GGDEF domain-containing protein</fullName>
    </submittedName>
</protein>
<dbReference type="AlphaFoldDB" id="A0A3A3FGM6"/>
<dbReference type="Gene3D" id="3.30.70.270">
    <property type="match status" value="1"/>
</dbReference>
<sequence>MLDYAERYTDDANEQSRVGLRNSACSLGIFIFLTFLASFGGCVVIERAWGSNRNLTMQLKQDALHDQLTKLPNRRLLMEQLPAHSDASARHQQKFAVMFLDLDGFKTINDQCGHDIGDKAMYCAKRAGKGNARVSRDDQLNTELLSARFSGPRTGHIGERRM</sequence>
<gene>
    <name evidence="3" type="ORF">D3871_23440</name>
</gene>
<dbReference type="InterPro" id="IPR029787">
    <property type="entry name" value="Nucleotide_cyclase"/>
</dbReference>
<dbReference type="CDD" id="cd01949">
    <property type="entry name" value="GGDEF"/>
    <property type="match status" value="1"/>
</dbReference>
<keyword evidence="1" id="KW-0812">Transmembrane</keyword>
<accession>A0A3A3FGM6</accession>
<feature type="domain" description="GGDEF" evidence="2">
    <location>
        <begin position="93"/>
        <end position="162"/>
    </location>
</feature>
<organism evidence="3 4">
    <name type="scientific">Noviherbaspirillum saxi</name>
    <dbReference type="NCBI Taxonomy" id="2320863"/>
    <lineage>
        <taxon>Bacteria</taxon>
        <taxon>Pseudomonadati</taxon>
        <taxon>Pseudomonadota</taxon>
        <taxon>Betaproteobacteria</taxon>
        <taxon>Burkholderiales</taxon>
        <taxon>Oxalobacteraceae</taxon>
        <taxon>Noviherbaspirillum</taxon>
    </lineage>
</organism>
<evidence type="ECO:0000313" key="4">
    <source>
        <dbReference type="Proteomes" id="UP000265955"/>
    </source>
</evidence>
<dbReference type="EMBL" id="QYUO01000003">
    <property type="protein sequence ID" value="RJF91654.1"/>
    <property type="molecule type" value="Genomic_DNA"/>
</dbReference>
<dbReference type="InterPro" id="IPR043128">
    <property type="entry name" value="Rev_trsase/Diguanyl_cyclase"/>
</dbReference>
<dbReference type="InterPro" id="IPR052163">
    <property type="entry name" value="DGC-Regulatory_Protein"/>
</dbReference>
<dbReference type="SUPFAM" id="SSF55073">
    <property type="entry name" value="Nucleotide cyclase"/>
    <property type="match status" value="1"/>
</dbReference>
<dbReference type="Proteomes" id="UP000265955">
    <property type="component" value="Unassembled WGS sequence"/>
</dbReference>
<evidence type="ECO:0000259" key="2">
    <source>
        <dbReference type="PROSITE" id="PS50887"/>
    </source>
</evidence>
<feature type="transmembrane region" description="Helical" evidence="1">
    <location>
        <begin position="27"/>
        <end position="49"/>
    </location>
</feature>
<comment type="caution">
    <text evidence="3">The sequence shown here is derived from an EMBL/GenBank/DDBJ whole genome shotgun (WGS) entry which is preliminary data.</text>
</comment>
<name>A0A3A3FGM6_9BURK</name>
<evidence type="ECO:0000313" key="3">
    <source>
        <dbReference type="EMBL" id="RJF91654.1"/>
    </source>
</evidence>
<keyword evidence="4" id="KW-1185">Reference proteome</keyword>
<dbReference type="PANTHER" id="PTHR46663">
    <property type="entry name" value="DIGUANYLATE CYCLASE DGCT-RELATED"/>
    <property type="match status" value="1"/>
</dbReference>
<dbReference type="InterPro" id="IPR000160">
    <property type="entry name" value="GGDEF_dom"/>
</dbReference>